<dbReference type="InterPro" id="IPR036069">
    <property type="entry name" value="DUF34/NIF3_sf"/>
</dbReference>
<name>A0ABD4RFR2_9CLOT</name>
<dbReference type="GeneID" id="66301309"/>
<dbReference type="EMBL" id="JAIFTX010000005">
    <property type="protein sequence ID" value="MBX7290105.1"/>
    <property type="molecule type" value="Genomic_DNA"/>
</dbReference>
<accession>A0ABD4RFR2</accession>
<evidence type="ECO:0000256" key="1">
    <source>
        <dbReference type="ARBA" id="ARBA00006964"/>
    </source>
</evidence>
<dbReference type="GO" id="GO:0046872">
    <property type="term" value="F:metal ion binding"/>
    <property type="evidence" value="ECO:0007669"/>
    <property type="project" value="UniProtKB-KW"/>
</dbReference>
<feature type="binding site" evidence="4">
    <location>
        <position position="224"/>
    </location>
    <ligand>
        <name>a divalent metal cation</name>
        <dbReference type="ChEBI" id="CHEBI:60240"/>
        <label>1</label>
    </ligand>
</feature>
<feature type="binding site" evidence="4">
    <location>
        <position position="66"/>
    </location>
    <ligand>
        <name>a divalent metal cation</name>
        <dbReference type="ChEBI" id="CHEBI:60240"/>
        <label>1</label>
    </ligand>
</feature>
<evidence type="ECO:0000313" key="6">
    <source>
        <dbReference type="Proteomes" id="UP000775179"/>
    </source>
</evidence>
<dbReference type="PANTHER" id="PTHR13799:SF14">
    <property type="entry name" value="GTP CYCLOHYDROLASE 1 TYPE 2 HOMOLOG"/>
    <property type="match status" value="1"/>
</dbReference>
<dbReference type="NCBIfam" id="TIGR00486">
    <property type="entry name" value="YbgI_SA1388"/>
    <property type="match status" value="1"/>
</dbReference>
<evidence type="ECO:0000256" key="4">
    <source>
        <dbReference type="PIRSR" id="PIRSR602678-1"/>
    </source>
</evidence>
<dbReference type="Proteomes" id="UP000775179">
    <property type="component" value="Unassembled WGS sequence"/>
</dbReference>
<evidence type="ECO:0000256" key="2">
    <source>
        <dbReference type="ARBA" id="ARBA00022112"/>
    </source>
</evidence>
<evidence type="ECO:0000256" key="3">
    <source>
        <dbReference type="ARBA" id="ARBA00022723"/>
    </source>
</evidence>
<dbReference type="SUPFAM" id="SSF102705">
    <property type="entry name" value="NIF3 (NGG1p interacting factor 3)-like"/>
    <property type="match status" value="1"/>
</dbReference>
<dbReference type="FunFam" id="3.40.1390.30:FF:000001">
    <property type="entry name" value="GTP cyclohydrolase 1 type 2"/>
    <property type="match status" value="1"/>
</dbReference>
<comment type="caution">
    <text evidence="5">The sequence shown here is derived from an EMBL/GenBank/DDBJ whole genome shotgun (WGS) entry which is preliminary data.</text>
</comment>
<sequence length="261" mass="29551">MKKVKDIMSEMEKLAPTYLKEDFDNVGLMLGDKNQEVKKVLVALDCTLEVIEEAKSLKVDMILTHHPLIFRKPNSITTETLLGKKIIELIKNNISLYSSHTNLDSAEEGLNKNIVDMLGFKSDELLEINKKNSNAGLGRVVRLDKEIEVMDLVDIVKEKLNIDNLRISIGNEKIRNIAIINGSGQDFINRAVEKGVNCIITGDTTYHYASDYKEMGVSILDIGHFSSEWLVFLKTIEKVINNFKDVEFITSKIVKDPYTFV</sequence>
<dbReference type="RefSeq" id="WP_021875303.1">
    <property type="nucleotide sequence ID" value="NZ_CP018624.1"/>
</dbReference>
<reference evidence="5 6" key="1">
    <citation type="submission" date="2021-08" db="EMBL/GenBank/DDBJ databases">
        <title>Genome sequence analysis of Clostridium chauvoei strains of European origin and evaluation of typing options for outbreak investigations.</title>
        <authorList>
            <person name="Abdel-Glil M."/>
            <person name="Thomas P."/>
            <person name="Seyboldt C."/>
        </authorList>
    </citation>
    <scope>NUCLEOTIDE SEQUENCE [LARGE SCALE GENOMIC DNA]</scope>
    <source>
        <strain evidence="5 6">S0260-09</strain>
    </source>
</reference>
<protein>
    <recommendedName>
        <fullName evidence="2">GTP cyclohydrolase 1 type 2 homolog</fullName>
    </recommendedName>
</protein>
<comment type="similarity">
    <text evidence="1">Belongs to the GTP cyclohydrolase I type 2/NIF3 family.</text>
</comment>
<evidence type="ECO:0000313" key="5">
    <source>
        <dbReference type="EMBL" id="MBX7290105.1"/>
    </source>
</evidence>
<dbReference type="InterPro" id="IPR002678">
    <property type="entry name" value="DUF34/NIF3"/>
</dbReference>
<proteinExistence type="inferred from homology"/>
<dbReference type="AlphaFoldDB" id="A0ABD4RFR2"/>
<dbReference type="Gene3D" id="3.40.1390.30">
    <property type="entry name" value="NIF3 (NGG1p interacting factor 3)-like"/>
    <property type="match status" value="2"/>
</dbReference>
<gene>
    <name evidence="5" type="ORF">K4H94_03440</name>
</gene>
<keyword evidence="3 4" id="KW-0479">Metal-binding</keyword>
<organism evidence="5 6">
    <name type="scientific">Clostridium chauvoei</name>
    <dbReference type="NCBI Taxonomy" id="46867"/>
    <lineage>
        <taxon>Bacteria</taxon>
        <taxon>Bacillati</taxon>
        <taxon>Bacillota</taxon>
        <taxon>Clostridia</taxon>
        <taxon>Eubacteriales</taxon>
        <taxon>Clostridiaceae</taxon>
        <taxon>Clostridium</taxon>
    </lineage>
</organism>
<dbReference type="Pfam" id="PF01784">
    <property type="entry name" value="DUF34_NIF3"/>
    <property type="match status" value="1"/>
</dbReference>
<dbReference type="KEGG" id="cchv:BTM20_05480"/>
<feature type="binding site" evidence="4">
    <location>
        <position position="65"/>
    </location>
    <ligand>
        <name>a divalent metal cation</name>
        <dbReference type="ChEBI" id="CHEBI:60240"/>
        <label>1</label>
    </ligand>
</feature>
<dbReference type="PANTHER" id="PTHR13799">
    <property type="entry name" value="NGG1 INTERACTING FACTOR 3"/>
    <property type="match status" value="1"/>
</dbReference>
<feature type="binding site" evidence="4">
    <location>
        <position position="104"/>
    </location>
    <ligand>
        <name>a divalent metal cation</name>
        <dbReference type="ChEBI" id="CHEBI:60240"/>
        <label>1</label>
    </ligand>
</feature>
<feature type="binding site" evidence="4">
    <location>
        <position position="228"/>
    </location>
    <ligand>
        <name>a divalent metal cation</name>
        <dbReference type="ChEBI" id="CHEBI:60240"/>
        <label>1</label>
    </ligand>
</feature>